<dbReference type="Proteomes" id="UP000318331">
    <property type="component" value="Unassembled WGS sequence"/>
</dbReference>
<protein>
    <submittedName>
        <fullName evidence="1">Uncharacterized protein</fullName>
    </submittedName>
</protein>
<proteinExistence type="predicted"/>
<evidence type="ECO:0000313" key="1">
    <source>
        <dbReference type="EMBL" id="TQM63541.1"/>
    </source>
</evidence>
<reference evidence="1 2" key="1">
    <citation type="submission" date="2019-06" db="EMBL/GenBank/DDBJ databases">
        <title>Sequencing the genomes of 1000 actinobacteria strains.</title>
        <authorList>
            <person name="Klenk H.-P."/>
        </authorList>
    </citation>
    <scope>NUCLEOTIDE SEQUENCE [LARGE SCALE GENOMIC DNA]</scope>
    <source>
        <strain evidence="1 2">DSM 18031</strain>
    </source>
</reference>
<comment type="caution">
    <text evidence="1">The sequence shown here is derived from an EMBL/GenBank/DDBJ whole genome shotgun (WGS) entry which is preliminary data.</text>
</comment>
<dbReference type="AlphaFoldDB" id="A0A543HYZ0"/>
<name>A0A543HYZ0_9MICO</name>
<evidence type="ECO:0000313" key="2">
    <source>
        <dbReference type="Proteomes" id="UP000318331"/>
    </source>
</evidence>
<gene>
    <name evidence="1" type="ORF">FB466_1807</name>
</gene>
<organism evidence="1 2">
    <name type="scientific">Klugiella xanthotipulae</name>
    <dbReference type="NCBI Taxonomy" id="244735"/>
    <lineage>
        <taxon>Bacteria</taxon>
        <taxon>Bacillati</taxon>
        <taxon>Actinomycetota</taxon>
        <taxon>Actinomycetes</taxon>
        <taxon>Micrococcales</taxon>
        <taxon>Microbacteriaceae</taxon>
        <taxon>Klugiella</taxon>
    </lineage>
</organism>
<sequence length="77" mass="9003">MSRILQEVNYANVDIIINNIVHSDVDFQTEGAVALAIRLLEKMFNLDESEIDVQFDHDLNRYTFPWDLSKLGSFWLD</sequence>
<dbReference type="EMBL" id="VFPN01000002">
    <property type="protein sequence ID" value="TQM63541.1"/>
    <property type="molecule type" value="Genomic_DNA"/>
</dbReference>
<accession>A0A543HYZ0</accession>
<keyword evidence="2" id="KW-1185">Reference proteome</keyword>